<comment type="caution">
    <text evidence="2">The sequence shown here is derived from an EMBL/GenBank/DDBJ whole genome shotgun (WGS) entry which is preliminary data.</text>
</comment>
<reference evidence="2 3" key="1">
    <citation type="submission" date="2014-10" db="EMBL/GenBank/DDBJ databases">
        <title>Draft genome sequence of Pseudomonas chlororaphis EA105.</title>
        <authorList>
            <person name="McCully L.M."/>
            <person name="Bitzer A.S."/>
            <person name="Spence C."/>
            <person name="Bais H."/>
            <person name="Silby M.W."/>
        </authorList>
    </citation>
    <scope>NUCLEOTIDE SEQUENCE [LARGE SCALE GENOMIC DNA]</scope>
    <source>
        <strain evidence="2 3">EA105</strain>
    </source>
</reference>
<organism evidence="2 3">
    <name type="scientific">Pseudomonas chlororaphis</name>
    <dbReference type="NCBI Taxonomy" id="587753"/>
    <lineage>
        <taxon>Bacteria</taxon>
        <taxon>Pseudomonadati</taxon>
        <taxon>Pseudomonadota</taxon>
        <taxon>Gammaproteobacteria</taxon>
        <taxon>Pseudomonadales</taxon>
        <taxon>Pseudomonadaceae</taxon>
        <taxon>Pseudomonas</taxon>
    </lineage>
</organism>
<dbReference type="SUPFAM" id="SSF47413">
    <property type="entry name" value="lambda repressor-like DNA-binding domains"/>
    <property type="match status" value="1"/>
</dbReference>
<dbReference type="InterPro" id="IPR010982">
    <property type="entry name" value="Lambda_DNA-bd_dom_sf"/>
</dbReference>
<evidence type="ECO:0000313" key="3">
    <source>
        <dbReference type="Proteomes" id="UP000030564"/>
    </source>
</evidence>
<dbReference type="Gene3D" id="1.10.260.40">
    <property type="entry name" value="lambda repressor-like DNA-binding domains"/>
    <property type="match status" value="1"/>
</dbReference>
<name>A0A0A6D5X5_9PSED</name>
<evidence type="ECO:0000259" key="1">
    <source>
        <dbReference type="PROSITE" id="PS50943"/>
    </source>
</evidence>
<dbReference type="Pfam" id="PF13443">
    <property type="entry name" value="HTH_26"/>
    <property type="match status" value="1"/>
</dbReference>
<feature type="domain" description="HTH cro/C1-type" evidence="1">
    <location>
        <begin position="19"/>
        <end position="62"/>
    </location>
</feature>
<accession>A0A0A6D5X5</accession>
<dbReference type="PANTHER" id="PTHR37301:SF1">
    <property type="entry name" value="DNA-BINDING PROTEIN"/>
    <property type="match status" value="1"/>
</dbReference>
<dbReference type="PROSITE" id="PS50943">
    <property type="entry name" value="HTH_CROC1"/>
    <property type="match status" value="1"/>
</dbReference>
<dbReference type="InterPro" id="IPR001387">
    <property type="entry name" value="Cro/C1-type_HTH"/>
</dbReference>
<gene>
    <name evidence="2" type="ORF">NZ35_28130</name>
</gene>
<dbReference type="PATRIC" id="fig|587753.9.peg.5182"/>
<dbReference type="EMBL" id="JSFK01000052">
    <property type="protein sequence ID" value="KHA69994.1"/>
    <property type="molecule type" value="Genomic_DNA"/>
</dbReference>
<evidence type="ECO:0000313" key="2">
    <source>
        <dbReference type="EMBL" id="KHA69994.1"/>
    </source>
</evidence>
<protein>
    <submittedName>
        <fullName evidence="2">Cro/Cl family transcriptional regulator</fullName>
    </submittedName>
</protein>
<dbReference type="GO" id="GO:0003677">
    <property type="term" value="F:DNA binding"/>
    <property type="evidence" value="ECO:0007669"/>
    <property type="project" value="InterPro"/>
</dbReference>
<dbReference type="CDD" id="cd00093">
    <property type="entry name" value="HTH_XRE"/>
    <property type="match status" value="1"/>
</dbReference>
<sequence>MTIIVRLDVVMATQKIRSKELASLLGITEANLSLLKNGKVKGVKMATLDKLCAALDCQPGDLLEFQKD</sequence>
<dbReference type="AlphaFoldDB" id="A0A0A6D5X5"/>
<proteinExistence type="predicted"/>
<dbReference type="SMART" id="SM00530">
    <property type="entry name" value="HTH_XRE"/>
    <property type="match status" value="1"/>
</dbReference>
<dbReference type="OrthoDB" id="9805309at2"/>
<dbReference type="PANTHER" id="PTHR37301">
    <property type="entry name" value="DNA-BINDING PROTEIN-RELATED"/>
    <property type="match status" value="1"/>
</dbReference>
<dbReference type="Proteomes" id="UP000030564">
    <property type="component" value="Unassembled WGS sequence"/>
</dbReference>